<dbReference type="EC" id="5.2.1.8" evidence="2"/>
<proteinExistence type="predicted"/>
<accession>A0A382KXF5</accession>
<name>A0A382KXF5_9ZZZZ</name>
<evidence type="ECO:0000313" key="6">
    <source>
        <dbReference type="EMBL" id="SVC27792.1"/>
    </source>
</evidence>
<dbReference type="SUPFAM" id="SSF54534">
    <property type="entry name" value="FKBP-like"/>
    <property type="match status" value="1"/>
</dbReference>
<feature type="non-terminal residue" evidence="6">
    <location>
        <position position="154"/>
    </location>
</feature>
<gene>
    <name evidence="6" type="ORF">METZ01_LOCUS280646</name>
</gene>
<dbReference type="PANTHER" id="PTHR43811">
    <property type="entry name" value="FKBP-TYPE PEPTIDYL-PROLYL CIS-TRANS ISOMERASE FKPA"/>
    <property type="match status" value="1"/>
</dbReference>
<keyword evidence="4" id="KW-0413">Isomerase</keyword>
<protein>
    <recommendedName>
        <fullName evidence="2">peptidylprolyl isomerase</fullName>
        <ecNumber evidence="2">5.2.1.8</ecNumber>
    </recommendedName>
</protein>
<dbReference type="EMBL" id="UINC01082743">
    <property type="protein sequence ID" value="SVC27792.1"/>
    <property type="molecule type" value="Genomic_DNA"/>
</dbReference>
<dbReference type="Gene3D" id="3.10.50.40">
    <property type="match status" value="1"/>
</dbReference>
<evidence type="ECO:0000256" key="3">
    <source>
        <dbReference type="ARBA" id="ARBA00023110"/>
    </source>
</evidence>
<keyword evidence="3" id="KW-0697">Rotamase</keyword>
<dbReference type="PROSITE" id="PS51257">
    <property type="entry name" value="PROKAR_LIPOPROTEIN"/>
    <property type="match status" value="1"/>
</dbReference>
<dbReference type="GO" id="GO:0003755">
    <property type="term" value="F:peptidyl-prolyl cis-trans isomerase activity"/>
    <property type="evidence" value="ECO:0007669"/>
    <property type="project" value="UniProtKB-KW"/>
</dbReference>
<evidence type="ECO:0000259" key="5">
    <source>
        <dbReference type="PROSITE" id="PS50059"/>
    </source>
</evidence>
<comment type="catalytic activity">
    <reaction evidence="1">
        <text>[protein]-peptidylproline (omega=180) = [protein]-peptidylproline (omega=0)</text>
        <dbReference type="Rhea" id="RHEA:16237"/>
        <dbReference type="Rhea" id="RHEA-COMP:10747"/>
        <dbReference type="Rhea" id="RHEA-COMP:10748"/>
        <dbReference type="ChEBI" id="CHEBI:83833"/>
        <dbReference type="ChEBI" id="CHEBI:83834"/>
        <dbReference type="EC" id="5.2.1.8"/>
    </reaction>
</comment>
<dbReference type="InterPro" id="IPR046357">
    <property type="entry name" value="PPIase_dom_sf"/>
</dbReference>
<evidence type="ECO:0000256" key="2">
    <source>
        <dbReference type="ARBA" id="ARBA00013194"/>
    </source>
</evidence>
<reference evidence="6" key="1">
    <citation type="submission" date="2018-05" db="EMBL/GenBank/DDBJ databases">
        <authorList>
            <person name="Lanie J.A."/>
            <person name="Ng W.-L."/>
            <person name="Kazmierczak K.M."/>
            <person name="Andrzejewski T.M."/>
            <person name="Davidsen T.M."/>
            <person name="Wayne K.J."/>
            <person name="Tettelin H."/>
            <person name="Glass J.I."/>
            <person name="Rusch D."/>
            <person name="Podicherti R."/>
            <person name="Tsui H.-C.T."/>
            <person name="Winkler M.E."/>
        </authorList>
    </citation>
    <scope>NUCLEOTIDE SEQUENCE</scope>
</reference>
<organism evidence="6">
    <name type="scientific">marine metagenome</name>
    <dbReference type="NCBI Taxonomy" id="408172"/>
    <lineage>
        <taxon>unclassified sequences</taxon>
        <taxon>metagenomes</taxon>
        <taxon>ecological metagenomes</taxon>
    </lineage>
</organism>
<dbReference type="AlphaFoldDB" id="A0A382KXF5"/>
<dbReference type="PANTHER" id="PTHR43811:SF19">
    <property type="entry name" value="39 KDA FK506-BINDING NUCLEAR PROTEIN"/>
    <property type="match status" value="1"/>
</dbReference>
<evidence type="ECO:0000256" key="1">
    <source>
        <dbReference type="ARBA" id="ARBA00000971"/>
    </source>
</evidence>
<sequence>MSKRLMVVALMSTLSILSACQAAGKNPDNVKIPIIQPTADTSLCLNKAYPQEAPRFEDVSADQLDGETDGIKIYDRIAGSGTPPTIEDMVTVNYTGWLDGGCIFDSSYSRGTTTDLILVSVIQGWREAMLTMSPGTIRRVEIPAPLAYKEIGSP</sequence>
<dbReference type="InterPro" id="IPR001179">
    <property type="entry name" value="PPIase_FKBP_dom"/>
</dbReference>
<dbReference type="Pfam" id="PF00254">
    <property type="entry name" value="FKBP_C"/>
    <property type="match status" value="1"/>
</dbReference>
<feature type="domain" description="PPIase FKBP-type" evidence="5">
    <location>
        <begin position="87"/>
        <end position="154"/>
    </location>
</feature>
<dbReference type="PROSITE" id="PS50059">
    <property type="entry name" value="FKBP_PPIASE"/>
    <property type="match status" value="1"/>
</dbReference>
<evidence type="ECO:0000256" key="4">
    <source>
        <dbReference type="ARBA" id="ARBA00023235"/>
    </source>
</evidence>